<dbReference type="AlphaFoldDB" id="A0A3P8B8V8"/>
<evidence type="ECO:0000256" key="6">
    <source>
        <dbReference type="SAM" id="Phobius"/>
    </source>
</evidence>
<organism evidence="7 8">
    <name type="scientific">Haemonchus placei</name>
    <name type="common">Barber's pole worm</name>
    <dbReference type="NCBI Taxonomy" id="6290"/>
    <lineage>
        <taxon>Eukaryota</taxon>
        <taxon>Metazoa</taxon>
        <taxon>Ecdysozoa</taxon>
        <taxon>Nematoda</taxon>
        <taxon>Chromadorea</taxon>
        <taxon>Rhabditida</taxon>
        <taxon>Rhabditina</taxon>
        <taxon>Rhabditomorpha</taxon>
        <taxon>Strongyloidea</taxon>
        <taxon>Trichostrongylidae</taxon>
        <taxon>Haemonchus</taxon>
    </lineage>
</organism>
<evidence type="ECO:0000256" key="5">
    <source>
        <dbReference type="ARBA" id="ARBA00023136"/>
    </source>
</evidence>
<evidence type="ECO:0000256" key="1">
    <source>
        <dbReference type="ARBA" id="ARBA00004141"/>
    </source>
</evidence>
<keyword evidence="5 6" id="KW-0472">Membrane</keyword>
<proteinExistence type="inferred from homology"/>
<dbReference type="EMBL" id="UZAF01020360">
    <property type="protein sequence ID" value="VDO69195.1"/>
    <property type="molecule type" value="Genomic_DNA"/>
</dbReference>
<comment type="similarity">
    <text evidence="2">Belongs to the nematode receptor-like protein srd family.</text>
</comment>
<evidence type="ECO:0000313" key="8">
    <source>
        <dbReference type="Proteomes" id="UP000268014"/>
    </source>
</evidence>
<dbReference type="PANTHER" id="PTHR22945:SF40">
    <property type="entry name" value="SERPENTINE RECEPTOR, CLASS D (DELTA)-RELATED"/>
    <property type="match status" value="1"/>
</dbReference>
<keyword evidence="4 6" id="KW-1133">Transmembrane helix</keyword>
<evidence type="ECO:0000256" key="2">
    <source>
        <dbReference type="ARBA" id="ARBA00009166"/>
    </source>
</evidence>
<dbReference type="InterPro" id="IPR050920">
    <property type="entry name" value="Nematode_rcpt-like_delta"/>
</dbReference>
<reference evidence="7 8" key="1">
    <citation type="submission" date="2018-11" db="EMBL/GenBank/DDBJ databases">
        <authorList>
            <consortium name="Pathogen Informatics"/>
        </authorList>
    </citation>
    <scope>NUCLEOTIDE SEQUENCE [LARGE SCALE GENOMIC DNA]</scope>
    <source>
        <strain evidence="7 8">MHpl1</strain>
    </source>
</reference>
<feature type="transmembrane region" description="Helical" evidence="6">
    <location>
        <begin position="37"/>
        <end position="56"/>
    </location>
</feature>
<dbReference type="SUPFAM" id="SSF81321">
    <property type="entry name" value="Family A G protein-coupled receptor-like"/>
    <property type="match status" value="1"/>
</dbReference>
<feature type="transmembrane region" description="Helical" evidence="6">
    <location>
        <begin position="6"/>
        <end position="25"/>
    </location>
</feature>
<comment type="subcellular location">
    <subcellularLocation>
        <location evidence="1">Membrane</location>
        <topology evidence="1">Multi-pass membrane protein</topology>
    </subcellularLocation>
</comment>
<evidence type="ECO:0000256" key="4">
    <source>
        <dbReference type="ARBA" id="ARBA00022989"/>
    </source>
</evidence>
<gene>
    <name evidence="7" type="ORF">HPLM_LOCUS18136</name>
</gene>
<dbReference type="InterPro" id="IPR019421">
    <property type="entry name" value="7TM_GPCR_serpentine_rcpt_Srd"/>
</dbReference>
<dbReference type="PANTHER" id="PTHR22945">
    <property type="entry name" value="SERPENTINE RECEPTOR, CLASS D DELTA"/>
    <property type="match status" value="1"/>
</dbReference>
<dbReference type="Pfam" id="PF10317">
    <property type="entry name" value="7TM_GPCR_Srd"/>
    <property type="match status" value="1"/>
</dbReference>
<evidence type="ECO:0000256" key="3">
    <source>
        <dbReference type="ARBA" id="ARBA00022692"/>
    </source>
</evidence>
<evidence type="ECO:0008006" key="9">
    <source>
        <dbReference type="Google" id="ProtNLM"/>
    </source>
</evidence>
<keyword evidence="3 6" id="KW-0812">Transmembrane</keyword>
<protein>
    <recommendedName>
        <fullName evidence="9">G_PROTEIN_RECEP_F1_2 domain-containing protein</fullName>
    </recommendedName>
</protein>
<dbReference type="OrthoDB" id="5873496at2759"/>
<name>A0A3P8B8V8_HAEPC</name>
<dbReference type="Proteomes" id="UP000268014">
    <property type="component" value="Unassembled WGS sequence"/>
</dbReference>
<accession>A0A3P8B8V8</accession>
<keyword evidence="8" id="KW-1185">Reference proteome</keyword>
<evidence type="ECO:0000313" key="7">
    <source>
        <dbReference type="EMBL" id="VDO69195.1"/>
    </source>
</evidence>
<sequence>MHALIHSLSSSLGVLFNMLLIFLVLKKTPKQLRTYSILILNFALCELFTCLADLLVQPR</sequence>
<dbReference type="GO" id="GO:0016020">
    <property type="term" value="C:membrane"/>
    <property type="evidence" value="ECO:0007669"/>
    <property type="project" value="UniProtKB-SubCell"/>
</dbReference>